<protein>
    <submittedName>
        <fullName evidence="1">Uncharacterized protein</fullName>
    </submittedName>
</protein>
<dbReference type="EMBL" id="FBWC01000007">
    <property type="protein sequence ID" value="CUX14176.1"/>
    <property type="molecule type" value="Genomic_DNA"/>
</dbReference>
<evidence type="ECO:0000313" key="1">
    <source>
        <dbReference type="EMBL" id="CUX14176.1"/>
    </source>
</evidence>
<dbReference type="Proteomes" id="UP000191897">
    <property type="component" value="Unassembled WGS sequence"/>
</dbReference>
<gene>
    <name evidence="1" type="ORF">AGR4C_Cc150045</name>
</gene>
<accession>A0A1S7P0G0</accession>
<proteinExistence type="predicted"/>
<reference evidence="1 2" key="1">
    <citation type="submission" date="2016-01" db="EMBL/GenBank/DDBJ databases">
        <authorList>
            <person name="Oliw E.H."/>
        </authorList>
    </citation>
    <scope>NUCLEOTIDE SEQUENCE [LARGE SCALE GENOMIC DNA]</scope>
    <source>
        <strain evidence="1 2">Kerr 14</strain>
    </source>
</reference>
<sequence>MPTRTPASPHHQAQLFARPIRQHDASLLGSPTSGPVLAGIWATIMQCAELPPQALLDDAGNCLAIWGCTFEPLLAEAHLWLVVSNTADTSELAHLPSHLSNSITEMHSKHPRIVAECGQGDFLRIKWLLDVGFTLLERPAEALNPNLTFTKTVTPHG</sequence>
<evidence type="ECO:0000313" key="2">
    <source>
        <dbReference type="Proteomes" id="UP000191897"/>
    </source>
</evidence>
<name>A0A1S7P0G0_AGRTU</name>
<dbReference type="AlphaFoldDB" id="A0A1S7P0G0"/>
<organism evidence="1 2">
    <name type="scientific">Agrobacterium tumefaciens str. Kerr 14</name>
    <dbReference type="NCBI Taxonomy" id="1183424"/>
    <lineage>
        <taxon>Bacteria</taxon>
        <taxon>Pseudomonadati</taxon>
        <taxon>Pseudomonadota</taxon>
        <taxon>Alphaproteobacteria</taxon>
        <taxon>Hyphomicrobiales</taxon>
        <taxon>Rhizobiaceae</taxon>
        <taxon>Rhizobium/Agrobacterium group</taxon>
        <taxon>Agrobacterium</taxon>
        <taxon>Agrobacterium tumefaciens complex</taxon>
    </lineage>
</organism>